<comment type="subcellular location">
    <subcellularLocation>
        <location evidence="1">Membrane</location>
        <topology evidence="1">Multi-pass membrane protein</topology>
    </subcellularLocation>
</comment>
<evidence type="ECO:0000256" key="4">
    <source>
        <dbReference type="ARBA" id="ARBA00023136"/>
    </source>
</evidence>
<evidence type="ECO:0000313" key="8">
    <source>
        <dbReference type="Proteomes" id="UP000294856"/>
    </source>
</evidence>
<evidence type="ECO:0000313" key="7">
    <source>
        <dbReference type="EMBL" id="TCJ97237.1"/>
    </source>
</evidence>
<keyword evidence="2 5" id="KW-0812">Transmembrane</keyword>
<dbReference type="STRING" id="1210063.GCA_001612665_00939"/>
<accession>A0A4R1FQR6</accession>
<feature type="transmembrane region" description="Helical" evidence="5">
    <location>
        <begin position="79"/>
        <end position="98"/>
    </location>
</feature>
<feature type="transmembrane region" description="Helical" evidence="5">
    <location>
        <begin position="364"/>
        <end position="381"/>
    </location>
</feature>
<keyword evidence="8" id="KW-1185">Reference proteome</keyword>
<keyword evidence="3 5" id="KW-1133">Transmembrane helix</keyword>
<dbReference type="GO" id="GO:0016020">
    <property type="term" value="C:membrane"/>
    <property type="evidence" value="ECO:0007669"/>
    <property type="project" value="UniProtKB-SubCell"/>
</dbReference>
<organism evidence="7 8">
    <name type="scientific">Nocardia alba</name>
    <dbReference type="NCBI Taxonomy" id="225051"/>
    <lineage>
        <taxon>Bacteria</taxon>
        <taxon>Bacillati</taxon>
        <taxon>Actinomycetota</taxon>
        <taxon>Actinomycetes</taxon>
        <taxon>Mycobacteriales</taxon>
        <taxon>Nocardiaceae</taxon>
        <taxon>Nocardia</taxon>
    </lineage>
</organism>
<dbReference type="AlphaFoldDB" id="A0A4R1FQR6"/>
<name>A0A4R1FQR6_9NOCA</name>
<evidence type="ECO:0000256" key="2">
    <source>
        <dbReference type="ARBA" id="ARBA00022692"/>
    </source>
</evidence>
<dbReference type="PANTHER" id="PTHR37422:SF13">
    <property type="entry name" value="LIPOPOLYSACCHARIDE BIOSYNTHESIS PROTEIN PA4999-RELATED"/>
    <property type="match status" value="1"/>
</dbReference>
<keyword evidence="7" id="KW-0436">Ligase</keyword>
<dbReference type="Proteomes" id="UP000294856">
    <property type="component" value="Unassembled WGS sequence"/>
</dbReference>
<reference evidence="7 8" key="1">
    <citation type="submission" date="2019-03" db="EMBL/GenBank/DDBJ databases">
        <title>Genomic Encyclopedia of Type Strains, Phase IV (KMG-IV): sequencing the most valuable type-strain genomes for metagenomic binning, comparative biology and taxonomic classification.</title>
        <authorList>
            <person name="Goeker M."/>
        </authorList>
    </citation>
    <scope>NUCLEOTIDE SEQUENCE [LARGE SCALE GENOMIC DNA]</scope>
    <source>
        <strain evidence="7 8">DSM 44684</strain>
    </source>
</reference>
<feature type="transmembrane region" description="Helical" evidence="5">
    <location>
        <begin position="27"/>
        <end position="44"/>
    </location>
</feature>
<proteinExistence type="predicted"/>
<evidence type="ECO:0000256" key="5">
    <source>
        <dbReference type="SAM" id="Phobius"/>
    </source>
</evidence>
<feature type="transmembrane region" description="Helical" evidence="5">
    <location>
        <begin position="393"/>
        <end position="415"/>
    </location>
</feature>
<feature type="transmembrane region" description="Helical" evidence="5">
    <location>
        <begin position="189"/>
        <end position="209"/>
    </location>
</feature>
<evidence type="ECO:0000256" key="1">
    <source>
        <dbReference type="ARBA" id="ARBA00004141"/>
    </source>
</evidence>
<dbReference type="EMBL" id="SMFR01000002">
    <property type="protein sequence ID" value="TCJ97237.1"/>
    <property type="molecule type" value="Genomic_DNA"/>
</dbReference>
<dbReference type="OrthoDB" id="4409276at2"/>
<sequence>MNSLLYVAALPVAWVFLRWIWHRPQRGLLLVAALVPLNGLLLIAPEWMRVDGWKEAMLLLTLAVAAFVPHGRTEPRPALPWWSIGAVLCVFGVGSAFVTAGILGIFAIKITFFYFIVVPLILYLRPFDARDRDLLITIMMVESVGIAIFGLMQQGIGAAGLAEMGYKFNETIRFSGGLMRSFGSFNQPFPFAFYLVTVLLVGGSVALAAPRRFRNRLFLLSSPLLVAGVAASVVRAALLGLLIGVLVLAVVRYRRQLKAVLIGGAALIVVAVVAASSQARSSLLSSESLAARETGWKVVTRTVPSHPFGDGLGSTGAAKAAQLVAELGPAAEKLPYATGEVQIYGRPYQPDNYYVKLLIELGPIGLWLFCAILVVIFLLALRGARTMTGNDAALALGVAAAVLSSAVAAVASSYFEIFPSDFYFWLLAAVVGCAVSQQSPAEAVERSPVKEQAS</sequence>
<feature type="transmembrane region" description="Helical" evidence="5">
    <location>
        <begin position="5"/>
        <end position="21"/>
    </location>
</feature>
<dbReference type="GO" id="GO:0016874">
    <property type="term" value="F:ligase activity"/>
    <property type="evidence" value="ECO:0007669"/>
    <property type="project" value="UniProtKB-KW"/>
</dbReference>
<dbReference type="RefSeq" id="WP_067446325.1">
    <property type="nucleotide sequence ID" value="NZ_SMFR01000002.1"/>
</dbReference>
<comment type="caution">
    <text evidence="7">The sequence shown here is derived from an EMBL/GenBank/DDBJ whole genome shotgun (WGS) entry which is preliminary data.</text>
</comment>
<feature type="transmembrane region" description="Helical" evidence="5">
    <location>
        <begin position="105"/>
        <end position="124"/>
    </location>
</feature>
<feature type="transmembrane region" description="Helical" evidence="5">
    <location>
        <begin position="260"/>
        <end position="279"/>
    </location>
</feature>
<evidence type="ECO:0000256" key="3">
    <source>
        <dbReference type="ARBA" id="ARBA00022989"/>
    </source>
</evidence>
<evidence type="ECO:0000259" key="6">
    <source>
        <dbReference type="Pfam" id="PF04932"/>
    </source>
</evidence>
<dbReference type="Pfam" id="PF04932">
    <property type="entry name" value="Wzy_C"/>
    <property type="match status" value="1"/>
</dbReference>
<dbReference type="InterPro" id="IPR007016">
    <property type="entry name" value="O-antigen_ligase-rel_domated"/>
</dbReference>
<protein>
    <submittedName>
        <fullName evidence="7">O-antigen ligase-like membrane protein</fullName>
    </submittedName>
</protein>
<feature type="transmembrane region" description="Helical" evidence="5">
    <location>
        <begin position="229"/>
        <end position="251"/>
    </location>
</feature>
<keyword evidence="4 5" id="KW-0472">Membrane</keyword>
<dbReference type="PANTHER" id="PTHR37422">
    <property type="entry name" value="TEICHURONIC ACID BIOSYNTHESIS PROTEIN TUAE"/>
    <property type="match status" value="1"/>
</dbReference>
<feature type="domain" description="O-antigen ligase-related" evidence="6">
    <location>
        <begin position="224"/>
        <end position="370"/>
    </location>
</feature>
<dbReference type="InterPro" id="IPR051533">
    <property type="entry name" value="WaaL-like"/>
</dbReference>
<gene>
    <name evidence="7" type="ORF">DFR71_3278</name>
</gene>